<organism evidence="2 3">
    <name type="scientific">Novilysobacter selenitireducens</name>
    <dbReference type="NCBI Taxonomy" id="2872639"/>
    <lineage>
        <taxon>Bacteria</taxon>
        <taxon>Pseudomonadati</taxon>
        <taxon>Pseudomonadota</taxon>
        <taxon>Gammaproteobacteria</taxon>
        <taxon>Lysobacterales</taxon>
        <taxon>Lysobacteraceae</taxon>
        <taxon>Novilysobacter</taxon>
    </lineage>
</organism>
<comment type="caution">
    <text evidence="2">The sequence shown here is derived from an EMBL/GenBank/DDBJ whole genome shotgun (WGS) entry which is preliminary data.</text>
</comment>
<dbReference type="InterPro" id="IPR047798">
    <property type="entry name" value="BPSS1780-like"/>
</dbReference>
<feature type="transmembrane region" description="Helical" evidence="1">
    <location>
        <begin position="97"/>
        <end position="119"/>
    </location>
</feature>
<gene>
    <name evidence="2" type="ORF">K6753_01025</name>
</gene>
<name>A0ABS7T2M5_9GAMM</name>
<accession>A0ABS7T2M5</accession>
<feature type="transmembrane region" description="Helical" evidence="1">
    <location>
        <begin position="51"/>
        <end position="71"/>
    </location>
</feature>
<proteinExistence type="predicted"/>
<evidence type="ECO:0000256" key="1">
    <source>
        <dbReference type="SAM" id="Phobius"/>
    </source>
</evidence>
<keyword evidence="1" id="KW-0472">Membrane</keyword>
<evidence type="ECO:0008006" key="4">
    <source>
        <dbReference type="Google" id="ProtNLM"/>
    </source>
</evidence>
<dbReference type="EMBL" id="JAINZW010000001">
    <property type="protein sequence ID" value="MBZ4038116.1"/>
    <property type="molecule type" value="Genomic_DNA"/>
</dbReference>
<feature type="transmembrane region" description="Helical" evidence="1">
    <location>
        <begin position="26"/>
        <end position="45"/>
    </location>
</feature>
<feature type="transmembrane region" description="Helical" evidence="1">
    <location>
        <begin position="237"/>
        <end position="259"/>
    </location>
</feature>
<keyword evidence="1" id="KW-1133">Transmembrane helix</keyword>
<dbReference type="NCBIfam" id="NF041043">
    <property type="entry name" value="BPSS1780_fam"/>
    <property type="match status" value="1"/>
</dbReference>
<dbReference type="Proteomes" id="UP001430954">
    <property type="component" value="Unassembled WGS sequence"/>
</dbReference>
<protein>
    <recommendedName>
        <fullName evidence="4">DUF2189 domain-containing protein</fullName>
    </recommendedName>
</protein>
<keyword evidence="1" id="KW-0812">Transmembrane</keyword>
<dbReference type="RefSeq" id="WP_223674327.1">
    <property type="nucleotide sequence ID" value="NZ_JAINZW010000001.1"/>
</dbReference>
<evidence type="ECO:0000313" key="2">
    <source>
        <dbReference type="EMBL" id="MBZ4038116.1"/>
    </source>
</evidence>
<feature type="transmembrane region" description="Helical" evidence="1">
    <location>
        <begin position="152"/>
        <end position="177"/>
    </location>
</feature>
<feature type="transmembrane region" description="Helical" evidence="1">
    <location>
        <begin position="198"/>
        <end position="231"/>
    </location>
</feature>
<evidence type="ECO:0000313" key="3">
    <source>
        <dbReference type="Proteomes" id="UP001430954"/>
    </source>
</evidence>
<sequence>MTQIRKVPFNAGAEWLLAGFGLLRKAPLALGLLGVIWGALSMLAAMSGQLWLTFIVAVLGPILFGGMIYAAREVDQGRSAQPVHLAQGVREGKLPRLLAMLLPQIAALAILVMLLLAMFGPEQLQQMANVMQQLQDNPDPALVETLPTDRMFGWLLLAMVVGVVVGFFTFIAIPDVMFTDRGAFAAMGASFRACVRNLPAVLLLIVLMFIAVIAISIGINIVTALIGFAIGQAAALFLGQLLMMAVLMPVMAGTIYHAWRQMLGDAPAPPVVTPASGGFEA</sequence>
<reference evidence="2 3" key="1">
    <citation type="submission" date="2021-09" db="EMBL/GenBank/DDBJ databases">
        <title>Lysobacter sp. 13A isolated from the river sediment.</title>
        <authorList>
            <person name="Liu H."/>
            <person name="Li S."/>
            <person name="Mao S."/>
        </authorList>
    </citation>
    <scope>NUCLEOTIDE SEQUENCE [LARGE SCALE GENOMIC DNA]</scope>
    <source>
        <strain evidence="2 3">13A</strain>
    </source>
</reference>
<keyword evidence="3" id="KW-1185">Reference proteome</keyword>